<gene>
    <name evidence="1" type="ORF">EJA10_22445</name>
</gene>
<sequence>MGNLSDFNLPSINRNATRKAVESALEKYRILLLRQFDNKPKITQSYSIIPPSNTNQFHSTTEDVAIMNADLEREMQLYLTRMIKAVNGLTQWERAIIIKRYMDQEDVFDYEIYNEIGMSERKYYRVKGRAFYKLAFSLKIEVYEEKEVTA</sequence>
<protein>
    <submittedName>
        <fullName evidence="1">ArpU family transcriptional regulator</fullName>
    </submittedName>
</protein>
<name>A0A3R9F912_9BACI</name>
<dbReference type="RefSeq" id="WP_125482239.1">
    <property type="nucleotide sequence ID" value="NZ_RSFW01000037.1"/>
</dbReference>
<evidence type="ECO:0000313" key="2">
    <source>
        <dbReference type="Proteomes" id="UP000279911"/>
    </source>
</evidence>
<dbReference type="InterPro" id="IPR006524">
    <property type="entry name" value="ArpU-like"/>
</dbReference>
<dbReference type="NCBIfam" id="TIGR01637">
    <property type="entry name" value="phage_arpU"/>
    <property type="match status" value="1"/>
</dbReference>
<accession>A0A3R9F912</accession>
<dbReference type="EMBL" id="RSFW01000037">
    <property type="protein sequence ID" value="RSD21062.1"/>
    <property type="molecule type" value="Genomic_DNA"/>
</dbReference>
<reference evidence="2" key="1">
    <citation type="submission" date="2018-12" db="EMBL/GenBank/DDBJ databases">
        <title>Bacillus chawlae sp. nov., Bacillus glennii sp. nov., and Bacillus saganii sp. nov. Isolated from the Vehicle Assembly Building at Kennedy Space Center where the Viking Spacecraft were Assembled.</title>
        <authorList>
            <person name="Seuylemezian A."/>
            <person name="Vaishampayan P."/>
        </authorList>
    </citation>
    <scope>NUCLEOTIDE SEQUENCE [LARGE SCALE GENOMIC DNA]</scope>
    <source>
        <strain evidence="2">DSM 13966</strain>
    </source>
</reference>
<dbReference type="AlphaFoldDB" id="A0A3R9F912"/>
<comment type="caution">
    <text evidence="1">The sequence shown here is derived from an EMBL/GenBank/DDBJ whole genome shotgun (WGS) entry which is preliminary data.</text>
</comment>
<dbReference type="Proteomes" id="UP000279911">
    <property type="component" value="Unassembled WGS sequence"/>
</dbReference>
<dbReference type="OrthoDB" id="1797434at2"/>
<organism evidence="1 2">
    <name type="scientific">Mesobacillus subterraneus</name>
    <dbReference type="NCBI Taxonomy" id="285983"/>
    <lineage>
        <taxon>Bacteria</taxon>
        <taxon>Bacillati</taxon>
        <taxon>Bacillota</taxon>
        <taxon>Bacilli</taxon>
        <taxon>Bacillales</taxon>
        <taxon>Bacillaceae</taxon>
        <taxon>Mesobacillus</taxon>
    </lineage>
</organism>
<proteinExistence type="predicted"/>
<evidence type="ECO:0000313" key="1">
    <source>
        <dbReference type="EMBL" id="RSD21062.1"/>
    </source>
</evidence>